<organism evidence="2 3">
    <name type="scientific">Polaribacter cellanae</name>
    <dbReference type="NCBI Taxonomy" id="2818493"/>
    <lineage>
        <taxon>Bacteria</taxon>
        <taxon>Pseudomonadati</taxon>
        <taxon>Bacteroidota</taxon>
        <taxon>Flavobacteriia</taxon>
        <taxon>Flavobacteriales</taxon>
        <taxon>Flavobacteriaceae</taxon>
    </lineage>
</organism>
<accession>A0A975CLE7</accession>
<dbReference type="KEGG" id="pcea:J3359_10485"/>
<dbReference type="Proteomes" id="UP000663920">
    <property type="component" value="Chromosome"/>
</dbReference>
<dbReference type="Pfam" id="PF20243">
    <property type="entry name" value="MbnP"/>
    <property type="match status" value="1"/>
</dbReference>
<protein>
    <recommendedName>
        <fullName evidence="1">Copper-binding protein MbnP-like domain-containing protein</fullName>
    </recommendedName>
</protein>
<dbReference type="EMBL" id="CP071869">
    <property type="protein sequence ID" value="QTE21262.1"/>
    <property type="molecule type" value="Genomic_DNA"/>
</dbReference>
<dbReference type="InterPro" id="IPR046863">
    <property type="entry name" value="MbnP-like_dom"/>
</dbReference>
<proteinExistence type="predicted"/>
<reference evidence="2 3" key="1">
    <citation type="submission" date="2021-03" db="EMBL/GenBank/DDBJ databases">
        <title>Complete genome of Polaribacter_sp.SM13.</title>
        <authorList>
            <person name="Jeong S.W."/>
            <person name="Bae J.W."/>
        </authorList>
    </citation>
    <scope>NUCLEOTIDE SEQUENCE [LARGE SCALE GENOMIC DNA]</scope>
    <source>
        <strain evidence="2 3">SM13</strain>
    </source>
</reference>
<feature type="domain" description="Copper-binding protein MbnP-like" evidence="1">
    <location>
        <begin position="31"/>
        <end position="225"/>
    </location>
</feature>
<keyword evidence="3" id="KW-1185">Reference proteome</keyword>
<gene>
    <name evidence="2" type="ORF">J3359_10485</name>
</gene>
<evidence type="ECO:0000259" key="1">
    <source>
        <dbReference type="Pfam" id="PF20243"/>
    </source>
</evidence>
<dbReference type="RefSeq" id="WP_208076822.1">
    <property type="nucleotide sequence ID" value="NZ_CP071869.1"/>
</dbReference>
<name>A0A975CLE7_9FLAO</name>
<dbReference type="AlphaFoldDB" id="A0A975CLE7"/>
<evidence type="ECO:0000313" key="2">
    <source>
        <dbReference type="EMBL" id="QTE21262.1"/>
    </source>
</evidence>
<evidence type="ECO:0000313" key="3">
    <source>
        <dbReference type="Proteomes" id="UP000663920"/>
    </source>
</evidence>
<sequence length="259" mass="28593">MKILKYIAVLFLTATIASCSSSSEDDLIGEGNVRLEFDNAYKTSDLLLKTTPYKANETEKIKISKVKYIVSNIRLENATGNVFTYPKNDSYFIVDEEVETSQFITLTGVPADNYTKVTFGIGVDQEKYLEGATGQGDFLSKAKEAGMMWSWQAGYKFIVFEGMYTSSTTTTETAFAFHMGSHGTAVDNYKEVTLNLTNSARVRTNATPEIHIVSNVANILDGTTKFMLDDAPQIHVDGLKSPQIATNVNGMFSVNHVHN</sequence>
<dbReference type="PROSITE" id="PS51257">
    <property type="entry name" value="PROKAR_LIPOPROTEIN"/>
    <property type="match status" value="1"/>
</dbReference>